<dbReference type="AlphaFoldDB" id="A0A5E4BPZ7"/>
<dbReference type="EMBL" id="CABDUW010000520">
    <property type="protein sequence ID" value="VTJ70742.1"/>
    <property type="molecule type" value="Genomic_DNA"/>
</dbReference>
<reference evidence="3 4" key="1">
    <citation type="submission" date="2019-04" db="EMBL/GenBank/DDBJ databases">
        <authorList>
            <person name="Alioto T."/>
            <person name="Alioto T."/>
        </authorList>
    </citation>
    <scope>NUCLEOTIDE SEQUENCE [LARGE SCALE GENOMIC DNA]</scope>
</reference>
<reference evidence="2" key="2">
    <citation type="submission" date="2020-08" db="EMBL/GenBank/DDBJ databases">
        <authorList>
            <person name="Shumante A."/>
            <person name="Zimin A.V."/>
            <person name="Puiu D."/>
            <person name="Salzberg S.L."/>
        </authorList>
    </citation>
    <scope>NUCLEOTIDE SEQUENCE</scope>
    <source>
        <strain evidence="2">WC2-LM</strain>
        <tissue evidence="2">Liver</tissue>
    </source>
</reference>
<sequence length="118" mass="12975">MSLCSPEMTSEEEVSGQAIHFRLHLPGLKMAQEQVANIVWLGGLKRKAPGKGQRAEKSPGSTSHSNRSPQAPKTEGKRLSSLIKGSEVPGRWQESLLTFYLHVLALELETCGRTRLLP</sequence>
<keyword evidence="4" id="KW-1185">Reference proteome</keyword>
<gene>
    <name evidence="2" type="ORF">GHT09_016474</name>
    <name evidence="3" type="ORF">MONAX_5E047755</name>
</gene>
<protein>
    <submittedName>
        <fullName evidence="3">Uncharacterized protein</fullName>
    </submittedName>
</protein>
<organism evidence="3 4">
    <name type="scientific">Marmota monax</name>
    <name type="common">Woodchuck</name>
    <dbReference type="NCBI Taxonomy" id="9995"/>
    <lineage>
        <taxon>Eukaryota</taxon>
        <taxon>Metazoa</taxon>
        <taxon>Chordata</taxon>
        <taxon>Craniata</taxon>
        <taxon>Vertebrata</taxon>
        <taxon>Euteleostomi</taxon>
        <taxon>Mammalia</taxon>
        <taxon>Eutheria</taxon>
        <taxon>Euarchontoglires</taxon>
        <taxon>Glires</taxon>
        <taxon>Rodentia</taxon>
        <taxon>Sciuromorpha</taxon>
        <taxon>Sciuridae</taxon>
        <taxon>Xerinae</taxon>
        <taxon>Marmotini</taxon>
        <taxon>Marmota</taxon>
    </lineage>
</organism>
<proteinExistence type="predicted"/>
<dbReference type="EMBL" id="WJEC01006486">
    <property type="protein sequence ID" value="KAF7472735.1"/>
    <property type="molecule type" value="Genomic_DNA"/>
</dbReference>
<evidence type="ECO:0000313" key="2">
    <source>
        <dbReference type="EMBL" id="KAF7472735.1"/>
    </source>
</evidence>
<name>A0A5E4BPZ7_MARMO</name>
<evidence type="ECO:0000256" key="1">
    <source>
        <dbReference type="SAM" id="MobiDB-lite"/>
    </source>
</evidence>
<dbReference type="Proteomes" id="UP000662637">
    <property type="component" value="Unassembled WGS sequence"/>
</dbReference>
<feature type="region of interest" description="Disordered" evidence="1">
    <location>
        <begin position="46"/>
        <end position="82"/>
    </location>
</feature>
<feature type="compositionally biased region" description="Polar residues" evidence="1">
    <location>
        <begin position="59"/>
        <end position="71"/>
    </location>
</feature>
<dbReference type="Proteomes" id="UP000335636">
    <property type="component" value="Unassembled WGS sequence"/>
</dbReference>
<evidence type="ECO:0000313" key="4">
    <source>
        <dbReference type="Proteomes" id="UP000335636"/>
    </source>
</evidence>
<evidence type="ECO:0000313" key="3">
    <source>
        <dbReference type="EMBL" id="VTJ70742.1"/>
    </source>
</evidence>
<accession>A0A5E4BPZ7</accession>